<keyword evidence="3" id="KW-1185">Reference proteome</keyword>
<evidence type="ECO:0000313" key="2">
    <source>
        <dbReference type="EMBL" id="MCI19291.1"/>
    </source>
</evidence>
<protein>
    <submittedName>
        <fullName evidence="2">Uncharacterized protein</fullName>
    </submittedName>
</protein>
<feature type="non-terminal residue" evidence="2">
    <location>
        <position position="1"/>
    </location>
</feature>
<evidence type="ECO:0000256" key="1">
    <source>
        <dbReference type="SAM" id="MobiDB-lite"/>
    </source>
</evidence>
<accession>A0A392Q4N7</accession>
<evidence type="ECO:0000313" key="3">
    <source>
        <dbReference type="Proteomes" id="UP000265520"/>
    </source>
</evidence>
<organism evidence="2 3">
    <name type="scientific">Trifolium medium</name>
    <dbReference type="NCBI Taxonomy" id="97028"/>
    <lineage>
        <taxon>Eukaryota</taxon>
        <taxon>Viridiplantae</taxon>
        <taxon>Streptophyta</taxon>
        <taxon>Embryophyta</taxon>
        <taxon>Tracheophyta</taxon>
        <taxon>Spermatophyta</taxon>
        <taxon>Magnoliopsida</taxon>
        <taxon>eudicotyledons</taxon>
        <taxon>Gunneridae</taxon>
        <taxon>Pentapetalae</taxon>
        <taxon>rosids</taxon>
        <taxon>fabids</taxon>
        <taxon>Fabales</taxon>
        <taxon>Fabaceae</taxon>
        <taxon>Papilionoideae</taxon>
        <taxon>50 kb inversion clade</taxon>
        <taxon>NPAAA clade</taxon>
        <taxon>Hologalegina</taxon>
        <taxon>IRL clade</taxon>
        <taxon>Trifolieae</taxon>
        <taxon>Trifolium</taxon>
    </lineage>
</organism>
<reference evidence="2 3" key="1">
    <citation type="journal article" date="2018" name="Front. Plant Sci.">
        <title>Red Clover (Trifolium pratense) and Zigzag Clover (T. medium) - A Picture of Genomic Similarities and Differences.</title>
        <authorList>
            <person name="Dluhosova J."/>
            <person name="Istvanek J."/>
            <person name="Nedelnik J."/>
            <person name="Repkova J."/>
        </authorList>
    </citation>
    <scope>NUCLEOTIDE SEQUENCE [LARGE SCALE GENOMIC DNA]</scope>
    <source>
        <strain evidence="3">cv. 10/8</strain>
        <tissue evidence="2">Leaf</tissue>
    </source>
</reference>
<feature type="non-terminal residue" evidence="2">
    <location>
        <position position="98"/>
    </location>
</feature>
<feature type="region of interest" description="Disordered" evidence="1">
    <location>
        <begin position="1"/>
        <end position="38"/>
    </location>
</feature>
<proteinExistence type="predicted"/>
<sequence>DKKKSSGGLKIGASEIRSKKKHEKNASKDDSETESDEVTLAQKLKQRVGSGTETTKAFQKQLSTIKETVYVSSSTSHDTAELNKATDELIQLGEAKFG</sequence>
<dbReference type="AlphaFoldDB" id="A0A392Q4N7"/>
<comment type="caution">
    <text evidence="2">The sequence shown here is derived from an EMBL/GenBank/DDBJ whole genome shotgun (WGS) entry which is preliminary data.</text>
</comment>
<name>A0A392Q4N7_9FABA</name>
<dbReference type="Proteomes" id="UP000265520">
    <property type="component" value="Unassembled WGS sequence"/>
</dbReference>
<dbReference type="EMBL" id="LXQA010114122">
    <property type="protein sequence ID" value="MCI19291.1"/>
    <property type="molecule type" value="Genomic_DNA"/>
</dbReference>